<accession>A0ABQ5YAJ0</accession>
<reference evidence="2" key="1">
    <citation type="journal article" date="2019" name="Int. J. Syst. Evol. Microbiol.">
        <title>The Global Catalogue of Microorganisms (GCM) 10K type strain sequencing project: providing services to taxonomists for standard genome sequencing and annotation.</title>
        <authorList>
            <consortium name="The Broad Institute Genomics Platform"/>
            <consortium name="The Broad Institute Genome Sequencing Center for Infectious Disease"/>
            <person name="Wu L."/>
            <person name="Ma J."/>
        </authorList>
    </citation>
    <scope>NUCLEOTIDE SEQUENCE [LARGE SCALE GENOMIC DNA]</scope>
    <source>
        <strain evidence="2">NBRC 110044</strain>
    </source>
</reference>
<organism evidence="1 2">
    <name type="scientific">Chitinimonas prasina</name>
    <dbReference type="NCBI Taxonomy" id="1434937"/>
    <lineage>
        <taxon>Bacteria</taxon>
        <taxon>Pseudomonadati</taxon>
        <taxon>Pseudomonadota</taxon>
        <taxon>Betaproteobacteria</taxon>
        <taxon>Neisseriales</taxon>
        <taxon>Chitinibacteraceae</taxon>
        <taxon>Chitinimonas</taxon>
    </lineage>
</organism>
<evidence type="ECO:0000313" key="1">
    <source>
        <dbReference type="EMBL" id="GLR11961.1"/>
    </source>
</evidence>
<protein>
    <submittedName>
        <fullName evidence="1">Uncharacterized protein</fullName>
    </submittedName>
</protein>
<sequence length="110" mass="12775">MLVDDEGIVEQQSDKVKWRINWVDIDYASYRRTANSLTSQWESGVLTLHPKEGASIAIYCDYWLLAERATQFRSQLMVRPPFFSLRQRNKSRHPLVIVLTTCGVDVLEES</sequence>
<evidence type="ECO:0000313" key="2">
    <source>
        <dbReference type="Proteomes" id="UP001156706"/>
    </source>
</evidence>
<proteinExistence type="predicted"/>
<dbReference type="EMBL" id="BSOG01000001">
    <property type="protein sequence ID" value="GLR11961.1"/>
    <property type="molecule type" value="Genomic_DNA"/>
</dbReference>
<comment type="caution">
    <text evidence="1">The sequence shown here is derived from an EMBL/GenBank/DDBJ whole genome shotgun (WGS) entry which is preliminary data.</text>
</comment>
<dbReference type="Proteomes" id="UP001156706">
    <property type="component" value="Unassembled WGS sequence"/>
</dbReference>
<name>A0ABQ5YAJ0_9NEIS</name>
<keyword evidence="2" id="KW-1185">Reference proteome</keyword>
<gene>
    <name evidence="1" type="ORF">GCM10007907_07510</name>
</gene>